<sequence>MQAYSSSIEVNKADSTLCYLSVSNLLSNNNDNDNHALSRKRKILDINDNNHASSHKRIILDINGWLNFI</sequence>
<keyword evidence="2" id="KW-1185">Reference proteome</keyword>
<accession>A0A9N9NKU7</accession>
<dbReference type="Proteomes" id="UP000789405">
    <property type="component" value="Unassembled WGS sequence"/>
</dbReference>
<dbReference type="AlphaFoldDB" id="A0A9N9NKU7"/>
<gene>
    <name evidence="1" type="ORF">DERYTH_LOCUS15806</name>
</gene>
<organism evidence="1 2">
    <name type="scientific">Dentiscutata erythropus</name>
    <dbReference type="NCBI Taxonomy" id="1348616"/>
    <lineage>
        <taxon>Eukaryota</taxon>
        <taxon>Fungi</taxon>
        <taxon>Fungi incertae sedis</taxon>
        <taxon>Mucoromycota</taxon>
        <taxon>Glomeromycotina</taxon>
        <taxon>Glomeromycetes</taxon>
        <taxon>Diversisporales</taxon>
        <taxon>Gigasporaceae</taxon>
        <taxon>Dentiscutata</taxon>
    </lineage>
</organism>
<proteinExistence type="predicted"/>
<reference evidence="1" key="1">
    <citation type="submission" date="2021-06" db="EMBL/GenBank/DDBJ databases">
        <authorList>
            <person name="Kallberg Y."/>
            <person name="Tangrot J."/>
            <person name="Rosling A."/>
        </authorList>
    </citation>
    <scope>NUCLEOTIDE SEQUENCE</scope>
    <source>
        <strain evidence="1">MA453B</strain>
    </source>
</reference>
<comment type="caution">
    <text evidence="1">The sequence shown here is derived from an EMBL/GenBank/DDBJ whole genome shotgun (WGS) entry which is preliminary data.</text>
</comment>
<evidence type="ECO:0000313" key="2">
    <source>
        <dbReference type="Proteomes" id="UP000789405"/>
    </source>
</evidence>
<name>A0A9N9NKU7_9GLOM</name>
<evidence type="ECO:0000313" key="1">
    <source>
        <dbReference type="EMBL" id="CAG8738728.1"/>
    </source>
</evidence>
<dbReference type="EMBL" id="CAJVPY010013133">
    <property type="protein sequence ID" value="CAG8738728.1"/>
    <property type="molecule type" value="Genomic_DNA"/>
</dbReference>
<protein>
    <submittedName>
        <fullName evidence="1">15674_t:CDS:1</fullName>
    </submittedName>
</protein>